<dbReference type="Proteomes" id="UP000765509">
    <property type="component" value="Unassembled WGS sequence"/>
</dbReference>
<comment type="caution">
    <text evidence="1">The sequence shown here is derived from an EMBL/GenBank/DDBJ whole genome shotgun (WGS) entry which is preliminary data.</text>
</comment>
<dbReference type="AlphaFoldDB" id="A0A9Q3EJ18"/>
<keyword evidence="2" id="KW-1185">Reference proteome</keyword>
<protein>
    <submittedName>
        <fullName evidence="1">Uncharacterized protein</fullName>
    </submittedName>
</protein>
<dbReference type="EMBL" id="AVOT02029458">
    <property type="protein sequence ID" value="MBW0522303.1"/>
    <property type="molecule type" value="Genomic_DNA"/>
</dbReference>
<evidence type="ECO:0000313" key="1">
    <source>
        <dbReference type="EMBL" id="MBW0522303.1"/>
    </source>
</evidence>
<name>A0A9Q3EJ18_9BASI</name>
<dbReference type="OrthoDB" id="2518764at2759"/>
<gene>
    <name evidence="1" type="ORF">O181_062018</name>
</gene>
<organism evidence="1 2">
    <name type="scientific">Austropuccinia psidii MF-1</name>
    <dbReference type="NCBI Taxonomy" id="1389203"/>
    <lineage>
        <taxon>Eukaryota</taxon>
        <taxon>Fungi</taxon>
        <taxon>Dikarya</taxon>
        <taxon>Basidiomycota</taxon>
        <taxon>Pucciniomycotina</taxon>
        <taxon>Pucciniomycetes</taxon>
        <taxon>Pucciniales</taxon>
        <taxon>Sphaerophragmiaceae</taxon>
        <taxon>Austropuccinia</taxon>
    </lineage>
</organism>
<reference evidence="1" key="1">
    <citation type="submission" date="2021-03" db="EMBL/GenBank/DDBJ databases">
        <title>Draft genome sequence of rust myrtle Austropuccinia psidii MF-1, a brazilian biotype.</title>
        <authorList>
            <person name="Quecine M.C."/>
            <person name="Pachon D.M.R."/>
            <person name="Bonatelli M.L."/>
            <person name="Correr F.H."/>
            <person name="Franceschini L.M."/>
            <person name="Leite T.F."/>
            <person name="Margarido G.R.A."/>
            <person name="Almeida C.A."/>
            <person name="Ferrarezi J.A."/>
            <person name="Labate C.A."/>
        </authorList>
    </citation>
    <scope>NUCLEOTIDE SEQUENCE</scope>
    <source>
        <strain evidence="1">MF-1</strain>
    </source>
</reference>
<evidence type="ECO:0000313" key="2">
    <source>
        <dbReference type="Proteomes" id="UP000765509"/>
    </source>
</evidence>
<accession>A0A9Q3EJ18</accession>
<sequence>MGIVSSLGTKDLKGILHEDSSNMESNFFKLKQSEMVYYLIVGHLDDKNYEKFVSEDENYPVALWKNINDYSASPSSENIPSRFVKLSRIKFPSFSSIISEYISIFCYNLKLLCTLSPTIFTGDIMPQVSAFYVSRILPEACRHVSTEVVHYIRVSTKITTVKEVFNKVEVNII</sequence>
<proteinExistence type="predicted"/>